<protein>
    <submittedName>
        <fullName evidence="1">Uncharacterized protein</fullName>
    </submittedName>
</protein>
<proteinExistence type="predicted"/>
<sequence length="86" mass="9353">MHQLIANDLYLERRAAGVAAAAELRRSRLEGLDGDGPARRRRFLSDWFGRPARPAAAPGRWGSLGRVGSRLAPRAAWSVSDGDVTI</sequence>
<dbReference type="RefSeq" id="WP_301144383.1">
    <property type="nucleotide sequence ID" value="NZ_JAUHPX010000001.1"/>
</dbReference>
<comment type="caution">
    <text evidence="1">The sequence shown here is derived from an EMBL/GenBank/DDBJ whole genome shotgun (WGS) entry which is preliminary data.</text>
</comment>
<evidence type="ECO:0000313" key="1">
    <source>
        <dbReference type="EMBL" id="MDN4486800.1"/>
    </source>
</evidence>
<dbReference type="Proteomes" id="UP001172737">
    <property type="component" value="Unassembled WGS sequence"/>
</dbReference>
<organism evidence="1 2">
    <name type="scientific">Demequina lignilytica</name>
    <dbReference type="NCBI Taxonomy" id="3051663"/>
    <lineage>
        <taxon>Bacteria</taxon>
        <taxon>Bacillati</taxon>
        <taxon>Actinomycetota</taxon>
        <taxon>Actinomycetes</taxon>
        <taxon>Micrococcales</taxon>
        <taxon>Demequinaceae</taxon>
        <taxon>Demequina</taxon>
    </lineage>
</organism>
<evidence type="ECO:0000313" key="2">
    <source>
        <dbReference type="Proteomes" id="UP001172737"/>
    </source>
</evidence>
<dbReference type="AlphaFoldDB" id="A0AAW7M770"/>
<accession>A0AAW7M770</accession>
<gene>
    <name evidence="1" type="ORF">QQX10_01330</name>
</gene>
<reference evidence="1" key="1">
    <citation type="submission" date="2023-06" db="EMBL/GenBank/DDBJ databases">
        <title>Sysu t00039.</title>
        <authorList>
            <person name="Gao L."/>
            <person name="Fang B.-Z."/>
            <person name="Li W.-J."/>
        </authorList>
    </citation>
    <scope>NUCLEOTIDE SEQUENCE</scope>
    <source>
        <strain evidence="1">SYSU T00039</strain>
    </source>
</reference>
<dbReference type="EMBL" id="JAUHPX010000001">
    <property type="protein sequence ID" value="MDN4486800.1"/>
    <property type="molecule type" value="Genomic_DNA"/>
</dbReference>
<name>A0AAW7M770_9MICO</name>
<keyword evidence="2" id="KW-1185">Reference proteome</keyword>